<proteinExistence type="predicted"/>
<dbReference type="Pfam" id="PF01391">
    <property type="entry name" value="Collagen"/>
    <property type="match status" value="1"/>
</dbReference>
<dbReference type="InterPro" id="IPR008160">
    <property type="entry name" value="Collagen"/>
</dbReference>
<dbReference type="PANTHER" id="PTHR24637:SF421">
    <property type="entry name" value="CUTICLE COLLAGEN DPY-2"/>
    <property type="match status" value="1"/>
</dbReference>
<dbReference type="InterPro" id="IPR018913">
    <property type="entry name" value="BppU_N"/>
</dbReference>
<gene>
    <name evidence="3" type="ORF">KTH89_04610</name>
</gene>
<dbReference type="AlphaFoldDB" id="A0A949JXZ0"/>
<evidence type="ECO:0000259" key="2">
    <source>
        <dbReference type="Pfam" id="PF10651"/>
    </source>
</evidence>
<organism evidence="3 4">
    <name type="scientific">Diplocloster agilis</name>
    <dbReference type="NCBI Taxonomy" id="2850323"/>
    <lineage>
        <taxon>Bacteria</taxon>
        <taxon>Bacillati</taxon>
        <taxon>Bacillota</taxon>
        <taxon>Clostridia</taxon>
        <taxon>Lachnospirales</taxon>
        <taxon>Lachnospiraceae</taxon>
        <taxon>Diplocloster</taxon>
    </lineage>
</organism>
<feature type="compositionally biased region" description="Low complexity" evidence="1">
    <location>
        <begin position="244"/>
        <end position="280"/>
    </location>
</feature>
<feature type="region of interest" description="Disordered" evidence="1">
    <location>
        <begin position="212"/>
        <end position="290"/>
    </location>
</feature>
<feature type="domain" description="BppU N-terminal" evidence="2">
    <location>
        <begin position="12"/>
        <end position="138"/>
    </location>
</feature>
<evidence type="ECO:0000256" key="1">
    <source>
        <dbReference type="SAM" id="MobiDB-lite"/>
    </source>
</evidence>
<accession>A0A949JXZ0</accession>
<dbReference type="Pfam" id="PF10651">
    <property type="entry name" value="BppU_N"/>
    <property type="match status" value="1"/>
</dbReference>
<feature type="compositionally biased region" description="Basic and acidic residues" evidence="1">
    <location>
        <begin position="212"/>
        <end position="221"/>
    </location>
</feature>
<evidence type="ECO:0000313" key="3">
    <source>
        <dbReference type="EMBL" id="MBU9735807.1"/>
    </source>
</evidence>
<keyword evidence="4" id="KW-1185">Reference proteome</keyword>
<protein>
    <submittedName>
        <fullName evidence="3">BppU family phage baseplate upper protein</fullName>
    </submittedName>
</protein>
<dbReference type="RefSeq" id="WP_275061749.1">
    <property type="nucleotide sequence ID" value="NZ_JAHQCW010000005.1"/>
</dbReference>
<sequence length="339" mass="35556">MQIIKHVVIDLYREMPSIMVTAKQNDSGSRYIAARLTEDGSLFDIPQDVELRVKIRKPDGTTVFSFCELQEGEILVPLTSQTLAADGLAMVEIELRKEQVLLSTASFKMQIMKSMVPDSEIESSNEFSALNELISDAKEYIPQTGPALTAAREALAAANQAKVTAEYVIDEAGHARDGANQAGTFANSQAENARTQADAASVAASNANRVADDLTARKENGEFTGPQGPTGTKGATGPQGSEGKQGPIGPQGPVGVQGPKGAVGETGPQGPQGIQGIAGPKGDKGDRGDSGVVVPVSGLFTLSVDETGDLYTAYADGSTPPEFEYDATTGNVYYVTPEE</sequence>
<dbReference type="PANTHER" id="PTHR24637">
    <property type="entry name" value="COLLAGEN"/>
    <property type="match status" value="1"/>
</dbReference>
<dbReference type="EMBL" id="JAHQCW010000005">
    <property type="protein sequence ID" value="MBU9735807.1"/>
    <property type="molecule type" value="Genomic_DNA"/>
</dbReference>
<dbReference type="Proteomes" id="UP000712157">
    <property type="component" value="Unassembled WGS sequence"/>
</dbReference>
<name>A0A949JXZ0_9FIRM</name>
<reference evidence="3" key="1">
    <citation type="submission" date="2021-06" db="EMBL/GenBank/DDBJ databases">
        <title>Description of novel taxa of the family Lachnospiraceae.</title>
        <authorList>
            <person name="Chaplin A.V."/>
            <person name="Sokolova S.R."/>
            <person name="Pikina A.P."/>
            <person name="Korzhanova M."/>
            <person name="Belova V."/>
            <person name="Korostin D."/>
            <person name="Efimov B.A."/>
        </authorList>
    </citation>
    <scope>NUCLEOTIDE SEQUENCE</scope>
    <source>
        <strain evidence="3">ASD5720</strain>
    </source>
</reference>
<comment type="caution">
    <text evidence="3">The sequence shown here is derived from an EMBL/GenBank/DDBJ whole genome shotgun (WGS) entry which is preliminary data.</text>
</comment>
<evidence type="ECO:0000313" key="4">
    <source>
        <dbReference type="Proteomes" id="UP000712157"/>
    </source>
</evidence>